<dbReference type="GO" id="GO:0001510">
    <property type="term" value="P:RNA methylation"/>
    <property type="evidence" value="ECO:0007669"/>
    <property type="project" value="InterPro"/>
</dbReference>
<dbReference type="SUPFAM" id="SSF53335">
    <property type="entry name" value="S-adenosyl-L-methionine-dependent methyltransferases"/>
    <property type="match status" value="1"/>
</dbReference>
<organism evidence="8 9">
    <name type="scientific">Mesorhizobium hawassense</name>
    <dbReference type="NCBI Taxonomy" id="1209954"/>
    <lineage>
        <taxon>Bacteria</taxon>
        <taxon>Pseudomonadati</taxon>
        <taxon>Pseudomonadota</taxon>
        <taxon>Alphaproteobacteria</taxon>
        <taxon>Hyphomicrobiales</taxon>
        <taxon>Phyllobacteriaceae</taxon>
        <taxon>Mesorhizobium</taxon>
    </lineage>
</organism>
<dbReference type="InterPro" id="IPR023267">
    <property type="entry name" value="RCMT"/>
</dbReference>
<evidence type="ECO:0000313" key="8">
    <source>
        <dbReference type="EMBL" id="RAZ92056.1"/>
    </source>
</evidence>
<evidence type="ECO:0000256" key="5">
    <source>
        <dbReference type="ARBA" id="ARBA00022884"/>
    </source>
</evidence>
<keyword evidence="5 6" id="KW-0694">RNA-binding</keyword>
<keyword evidence="2 6" id="KW-0489">Methyltransferase</keyword>
<dbReference type="PROSITE" id="PS51686">
    <property type="entry name" value="SAM_MT_RSMB_NOP"/>
    <property type="match status" value="1"/>
</dbReference>
<dbReference type="Pfam" id="PF01189">
    <property type="entry name" value="Methyltr_RsmB-F"/>
    <property type="match status" value="1"/>
</dbReference>
<evidence type="ECO:0000256" key="6">
    <source>
        <dbReference type="PROSITE-ProRule" id="PRU01023"/>
    </source>
</evidence>
<dbReference type="PRINTS" id="PR02008">
    <property type="entry name" value="RCMTFAMILY"/>
</dbReference>
<dbReference type="InterPro" id="IPR054728">
    <property type="entry name" value="RsmB-like_ferredoxin"/>
</dbReference>
<dbReference type="GO" id="GO:0003723">
    <property type="term" value="F:RNA binding"/>
    <property type="evidence" value="ECO:0007669"/>
    <property type="project" value="UniProtKB-UniRule"/>
</dbReference>
<accession>A0A330HTM2</accession>
<keyword evidence="4 6" id="KW-0949">S-adenosyl-L-methionine</keyword>
<feature type="active site" description="Nucleophile" evidence="6">
    <location>
        <position position="369"/>
    </location>
</feature>
<comment type="caution">
    <text evidence="8">The sequence shown here is derived from an EMBL/GenBank/DDBJ whole genome shotgun (WGS) entry which is preliminary data.</text>
</comment>
<protein>
    <submittedName>
        <fullName evidence="8">rRNA cytosine-C5-methylase</fullName>
    </submittedName>
</protein>
<dbReference type="Gene3D" id="3.40.50.150">
    <property type="entry name" value="Vaccinia Virus protein VP39"/>
    <property type="match status" value="1"/>
</dbReference>
<dbReference type="PANTHER" id="PTHR22807:SF53">
    <property type="entry name" value="RIBOSOMAL RNA SMALL SUBUNIT METHYLTRANSFERASE B-RELATED"/>
    <property type="match status" value="1"/>
</dbReference>
<name>A0A330HTM2_9HYPH</name>
<keyword evidence="9" id="KW-1185">Reference proteome</keyword>
<gene>
    <name evidence="8" type="ORF">DPM33_06255</name>
</gene>
<feature type="binding site" evidence="6">
    <location>
        <position position="315"/>
    </location>
    <ligand>
        <name>S-adenosyl-L-methionine</name>
        <dbReference type="ChEBI" id="CHEBI:59789"/>
    </ligand>
</feature>
<evidence type="ECO:0000313" key="9">
    <source>
        <dbReference type="Proteomes" id="UP000251558"/>
    </source>
</evidence>
<comment type="caution">
    <text evidence="6">Lacks conserved residue(s) required for the propagation of feature annotation.</text>
</comment>
<dbReference type="PANTHER" id="PTHR22807">
    <property type="entry name" value="NOP2 YEAST -RELATED NOL1/NOP2/FMU SUN DOMAIN-CONTAINING"/>
    <property type="match status" value="1"/>
</dbReference>
<dbReference type="InterPro" id="IPR001678">
    <property type="entry name" value="MeTrfase_RsmB-F_NOP2_dom"/>
</dbReference>
<dbReference type="OrthoDB" id="9810297at2"/>
<dbReference type="InterPro" id="IPR049560">
    <property type="entry name" value="MeTrfase_RsmB-F_NOP2_cat"/>
</dbReference>
<evidence type="ECO:0000256" key="3">
    <source>
        <dbReference type="ARBA" id="ARBA00022679"/>
    </source>
</evidence>
<dbReference type="PROSITE" id="PS01153">
    <property type="entry name" value="NOL1_NOP2_SUN"/>
    <property type="match status" value="1"/>
</dbReference>
<dbReference type="InterPro" id="IPR018314">
    <property type="entry name" value="RsmB/NOL1/NOP2-like_CS"/>
</dbReference>
<feature type="domain" description="SAM-dependent MTase RsmB/NOP-type" evidence="7">
    <location>
        <begin position="154"/>
        <end position="431"/>
    </location>
</feature>
<dbReference type="CDD" id="cd02440">
    <property type="entry name" value="AdoMet_MTases"/>
    <property type="match status" value="1"/>
</dbReference>
<feature type="binding site" evidence="6">
    <location>
        <position position="268"/>
    </location>
    <ligand>
        <name>S-adenosyl-L-methionine</name>
        <dbReference type="ChEBI" id="CHEBI:59789"/>
    </ligand>
</feature>
<dbReference type="AlphaFoldDB" id="A0A330HTM2"/>
<evidence type="ECO:0000256" key="4">
    <source>
        <dbReference type="ARBA" id="ARBA00022691"/>
    </source>
</evidence>
<sequence>MTPAARLQATIDLMHEVDSVARPADAVVSAWFRARRHIGDGDRGQILELLHALLRHQARLGWWLVRHGRKDTPRSRLLAWLALKEAKTPDQVDRLFGGAKFAPAILTDHERALLVKLQGCTIDHPGMPEEVRLECPSWAADPLRRRFGEAFANEMAALLTPAPLDLRVNPIKSTRDAVLGALTDLGLRAEPSAMAPYGIRVHERPSLASLPMLKSSEVEIQDEGSQLVAVLVDARPGDRVVDFCAGAGGKTLAIAAQMNNKGHVVACDVMEGRLKRGAERFRQAGLHNIQTRLLANETDRWVKRHKGGFDRVLVDAPCSGTGTWRRNPDARWRAQEEQGLDNLVSLQARILASAARLVKPGGRLVYATCSMLYEENEEQVAAFLAVHPAFRAVPLNEAAPRLTNSAHPDYLSLTPARHDTDGFFAAVMQREASPPPNALAKDNKEQTA</sequence>
<dbReference type="InterPro" id="IPR029063">
    <property type="entry name" value="SAM-dependent_MTases_sf"/>
</dbReference>
<evidence type="ECO:0000256" key="1">
    <source>
        <dbReference type="ARBA" id="ARBA00007494"/>
    </source>
</evidence>
<dbReference type="EMBL" id="QMBP01000002">
    <property type="protein sequence ID" value="RAZ92056.1"/>
    <property type="molecule type" value="Genomic_DNA"/>
</dbReference>
<evidence type="ECO:0000256" key="2">
    <source>
        <dbReference type="ARBA" id="ARBA00022603"/>
    </source>
</evidence>
<comment type="similarity">
    <text evidence="1 6">Belongs to the class I-like SAM-binding methyltransferase superfamily. RsmB/NOP family.</text>
</comment>
<dbReference type="Pfam" id="PF22458">
    <property type="entry name" value="RsmF-B_ferredox"/>
    <property type="match status" value="1"/>
</dbReference>
<dbReference type="Proteomes" id="UP000251558">
    <property type="component" value="Unassembled WGS sequence"/>
</dbReference>
<dbReference type="GO" id="GO:0008173">
    <property type="term" value="F:RNA methyltransferase activity"/>
    <property type="evidence" value="ECO:0007669"/>
    <property type="project" value="InterPro"/>
</dbReference>
<reference evidence="8 9" key="1">
    <citation type="submission" date="2018-07" db="EMBL/GenBank/DDBJ databases">
        <title>Diversity of Mesorhizobium strains in Brazil.</title>
        <authorList>
            <person name="Helene L.C.F."/>
            <person name="Dall'Agnol R."/>
            <person name="Delamuta J.R.M."/>
            <person name="Hungria M."/>
        </authorList>
    </citation>
    <scope>NUCLEOTIDE SEQUENCE [LARGE SCALE GENOMIC DNA]</scope>
    <source>
        <strain evidence="8 9">AC99b</strain>
    </source>
</reference>
<proteinExistence type="inferred from homology"/>
<evidence type="ECO:0000259" key="7">
    <source>
        <dbReference type="PROSITE" id="PS51686"/>
    </source>
</evidence>
<keyword evidence="3 6" id="KW-0808">Transferase</keyword>